<dbReference type="GO" id="GO:0008270">
    <property type="term" value="F:zinc ion binding"/>
    <property type="evidence" value="ECO:0007669"/>
    <property type="project" value="UniProtKB-KW"/>
</dbReference>
<feature type="region of interest" description="Disordered" evidence="9">
    <location>
        <begin position="937"/>
        <end position="963"/>
    </location>
</feature>
<dbReference type="InterPro" id="IPR001841">
    <property type="entry name" value="Znf_RING"/>
</dbReference>
<keyword evidence="2" id="KW-0812">Transmembrane</keyword>
<feature type="compositionally biased region" description="Polar residues" evidence="9">
    <location>
        <begin position="1"/>
        <end position="11"/>
    </location>
</feature>
<keyword evidence="4 8" id="KW-0863">Zinc-finger</keyword>
<feature type="region of interest" description="Disordered" evidence="9">
    <location>
        <begin position="175"/>
        <end position="297"/>
    </location>
</feature>
<dbReference type="Pfam" id="PF13639">
    <property type="entry name" value="zf-RING_2"/>
    <property type="match status" value="1"/>
</dbReference>
<feature type="region of interest" description="Disordered" evidence="9">
    <location>
        <begin position="352"/>
        <end position="406"/>
    </location>
</feature>
<feature type="compositionally biased region" description="Polar residues" evidence="9">
    <location>
        <begin position="621"/>
        <end position="638"/>
    </location>
</feature>
<dbReference type="FunFam" id="3.30.40.10:FF:000728">
    <property type="entry name" value="Unplaced genomic scaffold supercont1.4, whole genome shotgun sequence"/>
    <property type="match status" value="1"/>
</dbReference>
<dbReference type="PROSITE" id="PS50089">
    <property type="entry name" value="ZF_RING_2"/>
    <property type="match status" value="1"/>
</dbReference>
<feature type="region of interest" description="Disordered" evidence="9">
    <location>
        <begin position="578"/>
        <end position="605"/>
    </location>
</feature>
<evidence type="ECO:0000256" key="3">
    <source>
        <dbReference type="ARBA" id="ARBA00022723"/>
    </source>
</evidence>
<evidence type="ECO:0000256" key="2">
    <source>
        <dbReference type="ARBA" id="ARBA00022692"/>
    </source>
</evidence>
<feature type="compositionally biased region" description="Polar residues" evidence="9">
    <location>
        <begin position="745"/>
        <end position="772"/>
    </location>
</feature>
<feature type="compositionally biased region" description="Basic and acidic residues" evidence="9">
    <location>
        <begin position="773"/>
        <end position="784"/>
    </location>
</feature>
<dbReference type="SUPFAM" id="SSF57850">
    <property type="entry name" value="RING/U-box"/>
    <property type="match status" value="1"/>
</dbReference>
<proteinExistence type="predicted"/>
<sequence>MGSSHSQLQRNPSSPSAAQSPSSPPPTNTRHFRFNSLRRFSNLGRRNNDASTNSKRLRQGSTTSDSLSPRTGSESGGREEGKKKKARASSPVAPNPIPEEISIASPKSTLPPAPESSDQVMEDNVEATSSSSMQTSAHAPTLAEPIQTASIISRSSPVCSAVEAPPIQQSILLTPTAAPIPLPTTPSSEISDPLSEERRQSLTLIRDTLGPEWQANSTSPSSSSAGRIFDHFRRTSSSPDLNDQSGSEGRSIPQRTMSDRLTALLGFSTPGISSEAPQREIPTREPTSSIDDADRRLEESESAIQELTERLTQAREELAQTERQLNDAQDRVERRRVTPGAVLIIQGLAQTHAQPSFEDESVEAGNAEGNEPRRRPGMRARRSSEGSTSHPRRGFRNQSRDSDNRSNIETQARMIGGLLTVTAAATATTLLAPSSPPFPPANPRSPAASALEAIVNRIRPRQNRTQTVEAALGNYLRTAIQGSNDRPFSTNPTVSPAPEGEGGSTANADVIASEFQRFLEGVQGDLVGAVREFAGPLPVNLTTSASPALDAQPEVQLDGASSETVEMQDVEMRDVAEEDSFVTAPSTAPTPIPPSPSDDHEGATSNILPVDPIVPTFHSQLGQNLPRDSTAPTPQVTGGTDGQPRRLNFFRAHMFPPLPSTSSPLEDNATANQPIVPCIFIGVRSVRHDPNMTTDELAEHPNFPFVDGQAATMSPVSAAATTPLASPSDLSTTATDDGSAGILDSGSTHTSPSLQSSALPDMSTSNISSGVSTERRSLRERVLDRLNPSRTRRHDNTIGEGPLQTYLVYVIGGNYPQNHPILSIPSLITGGPLTDEEMNLISELMGPAKPPTVDNEEIQKSGLKVVKGDQMAQLTEKGELLDICADRCLICLSDYEPEEECRILNCKHGYHKECVDQWLIKGRNSCPACRSEAVDKTKSPTISTSADHATEELPIVNQDTSLPMDIDQVDSAAETNNVN</sequence>
<evidence type="ECO:0000256" key="6">
    <source>
        <dbReference type="ARBA" id="ARBA00022989"/>
    </source>
</evidence>
<protein>
    <recommendedName>
        <fullName evidence="10">RING-type domain-containing protein</fullName>
    </recommendedName>
</protein>
<feature type="region of interest" description="Disordered" evidence="9">
    <location>
        <begin position="621"/>
        <end position="644"/>
    </location>
</feature>
<feature type="compositionally biased region" description="Polar residues" evidence="9">
    <location>
        <begin position="481"/>
        <end position="494"/>
    </location>
</feature>
<feature type="region of interest" description="Disordered" evidence="9">
    <location>
        <begin position="1"/>
        <end position="142"/>
    </location>
</feature>
<keyword evidence="12" id="KW-1185">Reference proteome</keyword>
<feature type="compositionally biased region" description="Polar residues" evidence="9">
    <location>
        <begin position="126"/>
        <end position="138"/>
    </location>
</feature>
<dbReference type="Gene3D" id="3.30.40.10">
    <property type="entry name" value="Zinc/RING finger domain, C3HC4 (zinc finger)"/>
    <property type="match status" value="1"/>
</dbReference>
<dbReference type="GeneID" id="30172240"/>
<organism evidence="11 12">
    <name type="scientific">Kwoniella pini CBS 10737</name>
    <dbReference type="NCBI Taxonomy" id="1296096"/>
    <lineage>
        <taxon>Eukaryota</taxon>
        <taxon>Fungi</taxon>
        <taxon>Dikarya</taxon>
        <taxon>Basidiomycota</taxon>
        <taxon>Agaricomycotina</taxon>
        <taxon>Tremellomycetes</taxon>
        <taxon>Tremellales</taxon>
        <taxon>Cryptococcaceae</taxon>
        <taxon>Kwoniella</taxon>
    </lineage>
</organism>
<name>A0AAJ8L8Y1_9TREE</name>
<feature type="region of interest" description="Disordered" evidence="9">
    <location>
        <begin position="481"/>
        <end position="505"/>
    </location>
</feature>
<comment type="subcellular location">
    <subcellularLocation>
        <location evidence="1">Membrane</location>
        <topology evidence="1">Single-pass membrane protein</topology>
    </subcellularLocation>
</comment>
<feature type="domain" description="RING-type" evidence="10">
    <location>
        <begin position="888"/>
        <end position="930"/>
    </location>
</feature>
<dbReference type="EMBL" id="CP144525">
    <property type="protein sequence ID" value="WWC71267.1"/>
    <property type="molecule type" value="Genomic_DNA"/>
</dbReference>
<dbReference type="InterPro" id="IPR013083">
    <property type="entry name" value="Znf_RING/FYVE/PHD"/>
</dbReference>
<dbReference type="PANTHER" id="PTHR47168">
    <property type="entry name" value="RING ZINC FINGER DOMAIN SUPERFAMILY PROTEIN-RELATED"/>
    <property type="match status" value="1"/>
</dbReference>
<evidence type="ECO:0000256" key="7">
    <source>
        <dbReference type="ARBA" id="ARBA00023136"/>
    </source>
</evidence>
<keyword evidence="7" id="KW-0472">Membrane</keyword>
<feature type="compositionally biased region" description="Polar residues" evidence="9">
    <location>
        <begin position="235"/>
        <end position="256"/>
    </location>
</feature>
<dbReference type="CDD" id="cd16461">
    <property type="entry name" value="RING-H2_EL5-like"/>
    <property type="match status" value="1"/>
</dbReference>
<dbReference type="SMART" id="SM00184">
    <property type="entry name" value="RING"/>
    <property type="match status" value="1"/>
</dbReference>
<evidence type="ECO:0000256" key="1">
    <source>
        <dbReference type="ARBA" id="ARBA00004167"/>
    </source>
</evidence>
<evidence type="ECO:0000256" key="8">
    <source>
        <dbReference type="PROSITE-ProRule" id="PRU00175"/>
    </source>
</evidence>
<dbReference type="Proteomes" id="UP000094020">
    <property type="component" value="Chromosome 7"/>
</dbReference>
<dbReference type="InterPro" id="IPR051653">
    <property type="entry name" value="E3_ligase_sorting_rcpt"/>
</dbReference>
<dbReference type="KEGG" id="kpin:30172240"/>
<feature type="compositionally biased region" description="Low complexity" evidence="9">
    <location>
        <begin position="717"/>
        <end position="728"/>
    </location>
</feature>
<feature type="region of interest" description="Disordered" evidence="9">
    <location>
        <begin position="544"/>
        <end position="564"/>
    </location>
</feature>
<keyword evidence="3" id="KW-0479">Metal-binding</keyword>
<keyword evidence="5" id="KW-0862">Zinc</keyword>
<evidence type="ECO:0000256" key="5">
    <source>
        <dbReference type="ARBA" id="ARBA00022833"/>
    </source>
</evidence>
<dbReference type="GO" id="GO:0016020">
    <property type="term" value="C:membrane"/>
    <property type="evidence" value="ECO:0007669"/>
    <property type="project" value="UniProtKB-SubCell"/>
</dbReference>
<feature type="region of interest" description="Disordered" evidence="9">
    <location>
        <begin position="717"/>
        <end position="798"/>
    </location>
</feature>
<evidence type="ECO:0000256" key="9">
    <source>
        <dbReference type="SAM" id="MobiDB-lite"/>
    </source>
</evidence>
<evidence type="ECO:0000259" key="10">
    <source>
        <dbReference type="PROSITE" id="PS50089"/>
    </source>
</evidence>
<reference evidence="11" key="1">
    <citation type="submission" date="2013-07" db="EMBL/GenBank/DDBJ databases">
        <authorList>
            <consortium name="The Broad Institute Genome Sequencing Platform"/>
            <person name="Cuomo C."/>
            <person name="Litvintseva A."/>
            <person name="Chen Y."/>
            <person name="Heitman J."/>
            <person name="Sun S."/>
            <person name="Springer D."/>
            <person name="Dromer F."/>
            <person name="Young S.K."/>
            <person name="Zeng Q."/>
            <person name="Gargeya S."/>
            <person name="Fitzgerald M."/>
            <person name="Abouelleil A."/>
            <person name="Alvarado L."/>
            <person name="Berlin A.M."/>
            <person name="Chapman S.B."/>
            <person name="Dewar J."/>
            <person name="Goldberg J."/>
            <person name="Griggs A."/>
            <person name="Gujja S."/>
            <person name="Hansen M."/>
            <person name="Howarth C."/>
            <person name="Imamovic A."/>
            <person name="Larimer J."/>
            <person name="McCowan C."/>
            <person name="Murphy C."/>
            <person name="Pearson M."/>
            <person name="Priest M."/>
            <person name="Roberts A."/>
            <person name="Saif S."/>
            <person name="Shea T."/>
            <person name="Sykes S."/>
            <person name="Wortman J."/>
            <person name="Nusbaum C."/>
            <person name="Birren B."/>
        </authorList>
    </citation>
    <scope>NUCLEOTIDE SEQUENCE</scope>
    <source>
        <strain evidence="11">CBS 10737</strain>
    </source>
</reference>
<accession>A0AAJ8L8Y1</accession>
<gene>
    <name evidence="11" type="ORF">I206_105220</name>
</gene>
<reference evidence="11" key="2">
    <citation type="submission" date="2024-02" db="EMBL/GenBank/DDBJ databases">
        <title>Comparative genomics of Cryptococcus and Kwoniella reveals pathogenesis evolution and contrasting modes of karyotype evolution via chromosome fusion or intercentromeric recombination.</title>
        <authorList>
            <person name="Coelho M.A."/>
            <person name="David-Palma M."/>
            <person name="Shea T."/>
            <person name="Bowers K."/>
            <person name="McGinley-Smith S."/>
            <person name="Mohammad A.W."/>
            <person name="Gnirke A."/>
            <person name="Yurkov A.M."/>
            <person name="Nowrousian M."/>
            <person name="Sun S."/>
            <person name="Cuomo C.A."/>
            <person name="Heitman J."/>
        </authorList>
    </citation>
    <scope>NUCLEOTIDE SEQUENCE</scope>
    <source>
        <strain evidence="11">CBS 10737</strain>
    </source>
</reference>
<dbReference type="AlphaFoldDB" id="A0AAJ8L8Y1"/>
<dbReference type="PANTHER" id="PTHR47168:SF1">
    <property type="entry name" value="OS02G0798600 PROTEIN"/>
    <property type="match status" value="1"/>
</dbReference>
<feature type="compositionally biased region" description="Polar residues" evidence="9">
    <location>
        <begin position="49"/>
        <end position="71"/>
    </location>
</feature>
<evidence type="ECO:0000313" key="12">
    <source>
        <dbReference type="Proteomes" id="UP000094020"/>
    </source>
</evidence>
<evidence type="ECO:0000313" key="11">
    <source>
        <dbReference type="EMBL" id="WWC71267.1"/>
    </source>
</evidence>
<feature type="compositionally biased region" description="Low complexity" evidence="9">
    <location>
        <begin position="12"/>
        <end position="21"/>
    </location>
</feature>
<keyword evidence="6" id="KW-1133">Transmembrane helix</keyword>
<dbReference type="RefSeq" id="XP_070059186.1">
    <property type="nucleotide sequence ID" value="XM_070203085.1"/>
</dbReference>
<evidence type="ECO:0000256" key="4">
    <source>
        <dbReference type="ARBA" id="ARBA00022771"/>
    </source>
</evidence>